<name>A0A0D2CHM5_9EURO</name>
<reference evidence="2 3" key="1">
    <citation type="submission" date="2015-01" db="EMBL/GenBank/DDBJ databases">
        <title>The Genome Sequence of Cladophialophora immunda CBS83496.</title>
        <authorList>
            <consortium name="The Broad Institute Genomics Platform"/>
            <person name="Cuomo C."/>
            <person name="de Hoog S."/>
            <person name="Gorbushina A."/>
            <person name="Stielow B."/>
            <person name="Teixiera M."/>
            <person name="Abouelleil A."/>
            <person name="Chapman S.B."/>
            <person name="Priest M."/>
            <person name="Young S.K."/>
            <person name="Wortman J."/>
            <person name="Nusbaum C."/>
            <person name="Birren B."/>
        </authorList>
    </citation>
    <scope>NUCLEOTIDE SEQUENCE [LARGE SCALE GENOMIC DNA]</scope>
    <source>
        <strain evidence="2 3">CBS 83496</strain>
    </source>
</reference>
<feature type="compositionally biased region" description="Pro residues" evidence="1">
    <location>
        <begin position="77"/>
        <end position="89"/>
    </location>
</feature>
<evidence type="ECO:0000256" key="1">
    <source>
        <dbReference type="SAM" id="MobiDB-lite"/>
    </source>
</evidence>
<organism evidence="2 3">
    <name type="scientific">Cladophialophora immunda</name>
    <dbReference type="NCBI Taxonomy" id="569365"/>
    <lineage>
        <taxon>Eukaryota</taxon>
        <taxon>Fungi</taxon>
        <taxon>Dikarya</taxon>
        <taxon>Ascomycota</taxon>
        <taxon>Pezizomycotina</taxon>
        <taxon>Eurotiomycetes</taxon>
        <taxon>Chaetothyriomycetidae</taxon>
        <taxon>Chaetothyriales</taxon>
        <taxon>Herpotrichiellaceae</taxon>
        <taxon>Cladophialophora</taxon>
    </lineage>
</organism>
<dbReference type="RefSeq" id="XP_016243235.1">
    <property type="nucleotide sequence ID" value="XM_016398673.1"/>
</dbReference>
<feature type="compositionally biased region" description="Basic and acidic residues" evidence="1">
    <location>
        <begin position="277"/>
        <end position="309"/>
    </location>
</feature>
<dbReference type="EMBL" id="KN847046">
    <property type="protein sequence ID" value="KIW23019.1"/>
    <property type="molecule type" value="Genomic_DNA"/>
</dbReference>
<dbReference type="OrthoDB" id="4158690at2759"/>
<feature type="region of interest" description="Disordered" evidence="1">
    <location>
        <begin position="64"/>
        <end position="334"/>
    </location>
</feature>
<dbReference type="Proteomes" id="UP000054466">
    <property type="component" value="Unassembled WGS sequence"/>
</dbReference>
<dbReference type="HOGENOM" id="CLU_068493_0_0_1"/>
<sequence length="334" mass="40290">MSDRRRRSHDEYTREPIFIERSPQVRTYRIVRTTSPERERLTLGSKLYNLFRTRKKKVHIIEEVPVRSRRPERRSWSPPPRPPPSPPRGPYHTMSSNLEENIYTPLPPKLPPKTKHHHEDEPIEYVVENRSPRHPKVKVIHEPVDDEDAHPKVESPSPPRKHDSGKYYMTGARMGDDHDGARWEYERVRPDPEVQKLREDLEREERKRRQAEHTADRLKADLDFEKRQRSLEKRERELAERETRLNQEREHFVETRRPRERQGVVVHNPPAVLPIREANRSALDRARDDYDHLRSQQAREERRPGTGDRRSRRQSIIVVDDEHDRDRDRRQRRQ</sequence>
<proteinExistence type="predicted"/>
<dbReference type="AlphaFoldDB" id="A0A0D2CHM5"/>
<dbReference type="GeneID" id="27350447"/>
<feature type="compositionally biased region" description="Basic and acidic residues" evidence="1">
    <location>
        <begin position="174"/>
        <end position="262"/>
    </location>
</feature>
<protein>
    <submittedName>
        <fullName evidence="2">Uncharacterized protein</fullName>
    </submittedName>
</protein>
<feature type="compositionally biased region" description="Basic and acidic residues" evidence="1">
    <location>
        <begin position="320"/>
        <end position="334"/>
    </location>
</feature>
<accession>A0A0D2CHM5</accession>
<dbReference type="VEuPathDB" id="FungiDB:PV07_11253"/>
<feature type="compositionally biased region" description="Basic and acidic residues" evidence="1">
    <location>
        <begin position="139"/>
        <end position="153"/>
    </location>
</feature>
<evidence type="ECO:0000313" key="2">
    <source>
        <dbReference type="EMBL" id="KIW23019.1"/>
    </source>
</evidence>
<gene>
    <name evidence="2" type="ORF">PV07_11253</name>
</gene>
<evidence type="ECO:0000313" key="3">
    <source>
        <dbReference type="Proteomes" id="UP000054466"/>
    </source>
</evidence>
<keyword evidence="3" id="KW-1185">Reference proteome</keyword>